<organism evidence="3 4">
    <name type="scientific">Linum tenue</name>
    <dbReference type="NCBI Taxonomy" id="586396"/>
    <lineage>
        <taxon>Eukaryota</taxon>
        <taxon>Viridiplantae</taxon>
        <taxon>Streptophyta</taxon>
        <taxon>Embryophyta</taxon>
        <taxon>Tracheophyta</taxon>
        <taxon>Spermatophyta</taxon>
        <taxon>Magnoliopsida</taxon>
        <taxon>eudicotyledons</taxon>
        <taxon>Gunneridae</taxon>
        <taxon>Pentapetalae</taxon>
        <taxon>rosids</taxon>
        <taxon>fabids</taxon>
        <taxon>Malpighiales</taxon>
        <taxon>Linaceae</taxon>
        <taxon>Linum</taxon>
    </lineage>
</organism>
<dbReference type="Pfam" id="PF24758">
    <property type="entry name" value="LRR_At5g56370"/>
    <property type="match status" value="1"/>
</dbReference>
<dbReference type="InterPro" id="IPR055411">
    <property type="entry name" value="LRR_FXL15/At3g58940/PEG3-like"/>
</dbReference>
<dbReference type="InterPro" id="IPR001810">
    <property type="entry name" value="F-box_dom"/>
</dbReference>
<feature type="domain" description="F-box/LRR-repeat protein 15/At3g58940/PEG3-like LRR" evidence="2">
    <location>
        <begin position="149"/>
        <end position="288"/>
    </location>
</feature>
<dbReference type="InterPro" id="IPR053772">
    <property type="entry name" value="At1g61320/At1g61330-like"/>
</dbReference>
<dbReference type="PANTHER" id="PTHR34145:SF28">
    <property type="entry name" value="F-BOX DOMAIN-CONTAINING PROTEIN"/>
    <property type="match status" value="1"/>
</dbReference>
<keyword evidence="4" id="KW-1185">Reference proteome</keyword>
<sequence length="565" mass="63470">MKESPRIDAAGGGGGTDRISDLPSKVIHIILDRLNSPIQAARTSALSRSWLQFWRSYPVLEFRHEDFADRRCDLGEKFSSFAAAWSRRLSDHDNYGMPLDVFRISSPPNRDFAGEELTALLASAAALAVNHTLSPVEIVVETDGFHDFPEGLLSNCSRTEVLKLRGCRLDDDDGFRNRSVSFDSLRVFHLQNVKVDESVLRRFVANATRLESLRLGSLVELERLEISADGNFPNLKTLIIEQPHSLIELKLAAAPLLETLDIKHTGQCKLKVVSSSSAPSLKVLEFSDSKGLTGSDLDELISKLPSLESLHFVIKDPSSSSSSYRMDKIRISSDKLLHFRIDDFHPIEALKELEIDAPNLVNLYYSRRGSGLRGKINVLNVASNCQCLVEVFDIDFRLPITYEWFLGLRQFLTGLSKLHTVLKLDGAGFFKQVSFDLSQADCTYPPPVVQHLQFGENSAYQDGLKACDNLLDGLFWACRPKFVGITQRLPKQLKYSFLFSEYICGKLMNVDPGSCCGNGTCWRHQLKDVKIMNGVYGTSAGMMEISEDVFFSLVERKEVRYMFTW</sequence>
<protein>
    <recommendedName>
        <fullName evidence="5">F-box domain-containing protein</fullName>
    </recommendedName>
</protein>
<evidence type="ECO:0000313" key="3">
    <source>
        <dbReference type="EMBL" id="CAI0442538.1"/>
    </source>
</evidence>
<name>A0AAV0M708_9ROSI</name>
<gene>
    <name evidence="3" type="ORF">LITE_LOCUS27300</name>
</gene>
<accession>A0AAV0M708</accession>
<dbReference type="SUPFAM" id="SSF81383">
    <property type="entry name" value="F-box domain"/>
    <property type="match status" value="1"/>
</dbReference>
<proteinExistence type="predicted"/>
<dbReference type="Gene3D" id="3.80.10.10">
    <property type="entry name" value="Ribonuclease Inhibitor"/>
    <property type="match status" value="1"/>
</dbReference>
<evidence type="ECO:0000313" key="4">
    <source>
        <dbReference type="Proteomes" id="UP001154282"/>
    </source>
</evidence>
<dbReference type="AlphaFoldDB" id="A0AAV0M708"/>
<dbReference type="SUPFAM" id="SSF52047">
    <property type="entry name" value="RNI-like"/>
    <property type="match status" value="1"/>
</dbReference>
<reference evidence="3" key="1">
    <citation type="submission" date="2022-08" db="EMBL/GenBank/DDBJ databases">
        <authorList>
            <person name="Gutierrez-Valencia J."/>
        </authorList>
    </citation>
    <scope>NUCLEOTIDE SEQUENCE</scope>
</reference>
<dbReference type="Pfam" id="PF00646">
    <property type="entry name" value="F-box"/>
    <property type="match status" value="1"/>
</dbReference>
<dbReference type="Proteomes" id="UP001154282">
    <property type="component" value="Unassembled WGS sequence"/>
</dbReference>
<comment type="caution">
    <text evidence="3">The sequence shown here is derived from an EMBL/GenBank/DDBJ whole genome shotgun (WGS) entry which is preliminary data.</text>
</comment>
<dbReference type="EMBL" id="CAMGYJ010000007">
    <property type="protein sequence ID" value="CAI0442538.1"/>
    <property type="molecule type" value="Genomic_DNA"/>
</dbReference>
<evidence type="ECO:0008006" key="5">
    <source>
        <dbReference type="Google" id="ProtNLM"/>
    </source>
</evidence>
<evidence type="ECO:0000259" key="2">
    <source>
        <dbReference type="Pfam" id="PF24758"/>
    </source>
</evidence>
<dbReference type="InterPro" id="IPR036047">
    <property type="entry name" value="F-box-like_dom_sf"/>
</dbReference>
<dbReference type="InterPro" id="IPR032675">
    <property type="entry name" value="LRR_dom_sf"/>
</dbReference>
<evidence type="ECO:0000259" key="1">
    <source>
        <dbReference type="Pfam" id="PF00646"/>
    </source>
</evidence>
<feature type="domain" description="F-box" evidence="1">
    <location>
        <begin position="19"/>
        <end position="59"/>
    </location>
</feature>
<dbReference type="PANTHER" id="PTHR34145">
    <property type="entry name" value="OS02G0105600 PROTEIN"/>
    <property type="match status" value="1"/>
</dbReference>